<dbReference type="VEuPathDB" id="FungiDB:ACJ73_03176"/>
<evidence type="ECO:0000313" key="2">
    <source>
        <dbReference type="Proteomes" id="UP000242791"/>
    </source>
</evidence>
<keyword evidence="2" id="KW-1185">Reference proteome</keyword>
<name>A0A1J9QAI7_9EURO</name>
<gene>
    <name evidence="1" type="ORF">ACJ73_03176</name>
</gene>
<dbReference type="EMBL" id="LGTZ01000372">
    <property type="protein sequence ID" value="OJD25456.1"/>
    <property type="molecule type" value="Genomic_DNA"/>
</dbReference>
<protein>
    <submittedName>
        <fullName evidence="1">Uncharacterized protein</fullName>
    </submittedName>
</protein>
<proteinExistence type="predicted"/>
<dbReference type="Proteomes" id="UP000242791">
    <property type="component" value="Unassembled WGS sequence"/>
</dbReference>
<sequence length="60" mass="6798">MSPDSDMLLLSYSSSLLSSGRQTDSKRQYPDCVVGQQARERYVPKGEYVGRDNNTQCQHD</sequence>
<comment type="caution">
    <text evidence="1">The sequence shown here is derived from an EMBL/GenBank/DDBJ whole genome shotgun (WGS) entry which is preliminary data.</text>
</comment>
<accession>A0A1J9QAI7</accession>
<evidence type="ECO:0000313" key="1">
    <source>
        <dbReference type="EMBL" id="OJD25456.1"/>
    </source>
</evidence>
<dbReference type="AlphaFoldDB" id="A0A1J9QAI7"/>
<reference evidence="1 2" key="1">
    <citation type="submission" date="2015-08" db="EMBL/GenBank/DDBJ databases">
        <title>Emmonsia species relationships and genome sequence.</title>
        <authorList>
            <person name="Cuomo C.A."/>
            <person name="Schwartz I.S."/>
            <person name="Kenyon C."/>
            <person name="De Hoog G.S."/>
            <person name="Govender N.P."/>
            <person name="Botha A."/>
            <person name="Moreno L."/>
            <person name="De Vries M."/>
            <person name="Munoz J.F."/>
            <person name="Stielow J.B."/>
        </authorList>
    </citation>
    <scope>NUCLEOTIDE SEQUENCE [LARGE SCALE GENOMIC DNA]</scope>
    <source>
        <strain evidence="1 2">EI222</strain>
    </source>
</reference>
<organism evidence="1 2">
    <name type="scientific">Blastomyces percursus</name>
    <dbReference type="NCBI Taxonomy" id="1658174"/>
    <lineage>
        <taxon>Eukaryota</taxon>
        <taxon>Fungi</taxon>
        <taxon>Dikarya</taxon>
        <taxon>Ascomycota</taxon>
        <taxon>Pezizomycotina</taxon>
        <taxon>Eurotiomycetes</taxon>
        <taxon>Eurotiomycetidae</taxon>
        <taxon>Onygenales</taxon>
        <taxon>Ajellomycetaceae</taxon>
        <taxon>Blastomyces</taxon>
    </lineage>
</organism>
<dbReference type="OrthoDB" id="10598463at2759"/>